<gene>
    <name evidence="1" type="ORF">NDN08_005847</name>
</gene>
<keyword evidence="2" id="KW-1185">Reference proteome</keyword>
<evidence type="ECO:0000313" key="1">
    <source>
        <dbReference type="EMBL" id="KAJ8909153.1"/>
    </source>
</evidence>
<dbReference type="PANTHER" id="PTHR31366">
    <property type="entry name" value="UPF0739 PROTEIN C1ORF74"/>
    <property type="match status" value="1"/>
</dbReference>
<dbReference type="PANTHER" id="PTHR31366:SF2">
    <property type="entry name" value="UPF0739 PROTEIN C1ORF74"/>
    <property type="match status" value="1"/>
</dbReference>
<dbReference type="Proteomes" id="UP001157974">
    <property type="component" value="Unassembled WGS sequence"/>
</dbReference>
<evidence type="ECO:0000313" key="2">
    <source>
        <dbReference type="Proteomes" id="UP001157974"/>
    </source>
</evidence>
<proteinExistence type="predicted"/>
<name>A0AAV8V2R8_9RHOD</name>
<dbReference type="EMBL" id="JAMWBK010000001">
    <property type="protein sequence ID" value="KAJ8909153.1"/>
    <property type="molecule type" value="Genomic_DNA"/>
</dbReference>
<dbReference type="AlphaFoldDB" id="A0AAV8V2R8"/>
<organism evidence="1 2">
    <name type="scientific">Rhodosorus marinus</name>
    <dbReference type="NCBI Taxonomy" id="101924"/>
    <lineage>
        <taxon>Eukaryota</taxon>
        <taxon>Rhodophyta</taxon>
        <taxon>Stylonematophyceae</taxon>
        <taxon>Stylonematales</taxon>
        <taxon>Stylonemataceae</taxon>
        <taxon>Rhodosorus</taxon>
    </lineage>
</organism>
<reference evidence="1 2" key="1">
    <citation type="journal article" date="2023" name="Nat. Commun.">
        <title>Origin of minicircular mitochondrial genomes in red algae.</title>
        <authorList>
            <person name="Lee Y."/>
            <person name="Cho C.H."/>
            <person name="Lee Y.M."/>
            <person name="Park S.I."/>
            <person name="Yang J.H."/>
            <person name="West J.A."/>
            <person name="Bhattacharya D."/>
            <person name="Yoon H.S."/>
        </authorList>
    </citation>
    <scope>NUCLEOTIDE SEQUENCE [LARGE SCALE GENOMIC DNA]</scope>
    <source>
        <strain evidence="1 2">CCMP1338</strain>
        <tissue evidence="1">Whole cell</tissue>
    </source>
</reference>
<accession>A0AAV8V2R8</accession>
<protein>
    <submittedName>
        <fullName evidence="1">Uncharacterized protein</fullName>
    </submittedName>
</protein>
<comment type="caution">
    <text evidence="1">The sequence shown here is derived from an EMBL/GenBank/DDBJ whole genome shotgun (WGS) entry which is preliminary data.</text>
</comment>
<dbReference type="InterPro" id="IPR027850">
    <property type="entry name" value="DUF4504"/>
</dbReference>
<sequence>MSTYQSLRAALEQIVSCKLFVEDVLFIALGLKPVLLLSPNHRVSDGQVQRVTEVLRERAVRCVSLDGFTTCVVNVDLVSAKLSALESISDLSKAHGLVCPRVVDVRRALRSPQLVNSDDRFALFHSVKAHIKSLLTGEQVDVDPSVACVTAGWLLDYPSLYYPSYDGNCLSEVALRLYRCYTTSNGRTDTIICSFSTPSDGSSTEDEDEALMEEYWKQFRYRVEKKNLQTIFPKQHHTRSEVCLSHVAL</sequence>
<dbReference type="Pfam" id="PF14953">
    <property type="entry name" value="DUF4504"/>
    <property type="match status" value="1"/>
</dbReference>